<evidence type="ECO:0000313" key="2">
    <source>
        <dbReference type="EMBL" id="GAA1930397.1"/>
    </source>
</evidence>
<keyword evidence="3" id="KW-1185">Reference proteome</keyword>
<dbReference type="Proteomes" id="UP001501303">
    <property type="component" value="Unassembled WGS sequence"/>
</dbReference>
<accession>A0ABN2PRU1</accession>
<sequence length="248" mass="25475">MNVLAGGGAPQAPAPGTSQSSGPGPAALHGLRRTARAGGLRPALAELARTLLPGLLPCGPSGHAVVAGDPVDPAPLLWVGGRIAPRHPARETVIRVCDLPGGPVTLLDTAAAVSPAEGETGAAGCDRTTFTLALLWVRLGLAERLRSQCLEYLGNRRSGDTVLLQQQLVKGTLADVLAEHLEIGAVLEDTSPESVSPALLYQLHTQLTMAERQQVRLLGAGGFLSGGPGETAYLSELLAEVHAVPGEE</sequence>
<dbReference type="SUPFAM" id="SSF47203">
    <property type="entry name" value="Acyl-CoA dehydrogenase C-terminal domain-like"/>
    <property type="match status" value="1"/>
</dbReference>
<gene>
    <name evidence="2" type="ORF">GCM10009716_42310</name>
</gene>
<evidence type="ECO:0000313" key="3">
    <source>
        <dbReference type="Proteomes" id="UP001501303"/>
    </source>
</evidence>
<dbReference type="RefSeq" id="WP_344265090.1">
    <property type="nucleotide sequence ID" value="NZ_BAAAMJ010000058.1"/>
</dbReference>
<feature type="region of interest" description="Disordered" evidence="1">
    <location>
        <begin position="1"/>
        <end position="29"/>
    </location>
</feature>
<dbReference type="EMBL" id="BAAAMJ010000058">
    <property type="protein sequence ID" value="GAA1930397.1"/>
    <property type="molecule type" value="Genomic_DNA"/>
</dbReference>
<dbReference type="InterPro" id="IPR036250">
    <property type="entry name" value="AcylCo_DH-like_C"/>
</dbReference>
<protein>
    <submittedName>
        <fullName evidence="2">Uncharacterized protein</fullName>
    </submittedName>
</protein>
<evidence type="ECO:0000256" key="1">
    <source>
        <dbReference type="SAM" id="MobiDB-lite"/>
    </source>
</evidence>
<reference evidence="2 3" key="1">
    <citation type="journal article" date="2019" name="Int. J. Syst. Evol. Microbiol.">
        <title>The Global Catalogue of Microorganisms (GCM) 10K type strain sequencing project: providing services to taxonomists for standard genome sequencing and annotation.</title>
        <authorList>
            <consortium name="The Broad Institute Genomics Platform"/>
            <consortium name="The Broad Institute Genome Sequencing Center for Infectious Disease"/>
            <person name="Wu L."/>
            <person name="Ma J."/>
        </authorList>
    </citation>
    <scope>NUCLEOTIDE SEQUENCE [LARGE SCALE GENOMIC DNA]</scope>
    <source>
        <strain evidence="2 3">JCM 13581</strain>
    </source>
</reference>
<comment type="caution">
    <text evidence="2">The sequence shown here is derived from an EMBL/GenBank/DDBJ whole genome shotgun (WGS) entry which is preliminary data.</text>
</comment>
<name>A0ABN2PRU1_9ACTN</name>
<organism evidence="2 3">
    <name type="scientific">Streptomyces sodiiphilus</name>
    <dbReference type="NCBI Taxonomy" id="226217"/>
    <lineage>
        <taxon>Bacteria</taxon>
        <taxon>Bacillati</taxon>
        <taxon>Actinomycetota</taxon>
        <taxon>Actinomycetes</taxon>
        <taxon>Kitasatosporales</taxon>
        <taxon>Streptomycetaceae</taxon>
        <taxon>Streptomyces</taxon>
    </lineage>
</organism>
<proteinExistence type="predicted"/>